<evidence type="ECO:0000256" key="1">
    <source>
        <dbReference type="ARBA" id="ARBA00008553"/>
    </source>
</evidence>
<dbReference type="InterPro" id="IPR031310">
    <property type="entry name" value="Ribosomal_uL5_N"/>
</dbReference>
<dbReference type="InterPro" id="IPR002132">
    <property type="entry name" value="Ribosomal_uL5"/>
</dbReference>
<evidence type="ECO:0000256" key="2">
    <source>
        <dbReference type="ARBA" id="ARBA00022980"/>
    </source>
</evidence>
<evidence type="ECO:0000256" key="5">
    <source>
        <dbReference type="ARBA" id="ARBA00035461"/>
    </source>
</evidence>
<dbReference type="EMBL" id="MHMS01000009">
    <property type="protein sequence ID" value="OGZ32307.1"/>
    <property type="molecule type" value="Genomic_DNA"/>
</dbReference>
<accession>A0A1G2F301</accession>
<feature type="domain" description="Large ribosomal subunit protein uL5 C-terminal" evidence="8">
    <location>
        <begin position="81"/>
        <end position="173"/>
    </location>
</feature>
<proteinExistence type="inferred from homology"/>
<dbReference type="PANTHER" id="PTHR11994">
    <property type="entry name" value="60S RIBOSOMAL PROTEIN L11-RELATED"/>
    <property type="match status" value="1"/>
</dbReference>
<evidence type="ECO:0000256" key="6">
    <source>
        <dbReference type="RuleBase" id="RU003930"/>
    </source>
</evidence>
<dbReference type="GO" id="GO:0003735">
    <property type="term" value="F:structural constituent of ribosome"/>
    <property type="evidence" value="ECO:0007669"/>
    <property type="project" value="InterPro"/>
</dbReference>
<evidence type="ECO:0000313" key="9">
    <source>
        <dbReference type="EMBL" id="OGZ32307.1"/>
    </source>
</evidence>
<protein>
    <recommendedName>
        <fullName evidence="4">Large ribosomal subunit protein uL5</fullName>
    </recommendedName>
    <alternativeName>
        <fullName evidence="5">50S ribosomal protein L5</fullName>
    </alternativeName>
</protein>
<dbReference type="PIRSF" id="PIRSF002161">
    <property type="entry name" value="Ribosomal_L5"/>
    <property type="match status" value="1"/>
</dbReference>
<organism evidence="9 10">
    <name type="scientific">Candidatus Niyogibacteria bacterium RIFCSPLOWO2_12_FULL_41_13</name>
    <dbReference type="NCBI Taxonomy" id="1801726"/>
    <lineage>
        <taxon>Bacteria</taxon>
        <taxon>Candidatus Niyogiibacteriota</taxon>
    </lineage>
</organism>
<dbReference type="InterPro" id="IPR022803">
    <property type="entry name" value="Ribosomal_uL5_dom_sf"/>
</dbReference>
<dbReference type="SUPFAM" id="SSF55282">
    <property type="entry name" value="RL5-like"/>
    <property type="match status" value="1"/>
</dbReference>
<dbReference type="InterPro" id="IPR020930">
    <property type="entry name" value="Ribosomal_uL5_bac-type"/>
</dbReference>
<comment type="caution">
    <text evidence="9">The sequence shown here is derived from an EMBL/GenBank/DDBJ whole genome shotgun (WGS) entry which is preliminary data.</text>
</comment>
<name>A0A1G2F301_9BACT</name>
<dbReference type="Proteomes" id="UP000176787">
    <property type="component" value="Unassembled WGS sequence"/>
</dbReference>
<dbReference type="GO" id="GO:0006412">
    <property type="term" value="P:translation"/>
    <property type="evidence" value="ECO:0007669"/>
    <property type="project" value="InterPro"/>
</dbReference>
<evidence type="ECO:0000259" key="8">
    <source>
        <dbReference type="Pfam" id="PF00673"/>
    </source>
</evidence>
<dbReference type="GO" id="GO:0005840">
    <property type="term" value="C:ribosome"/>
    <property type="evidence" value="ECO:0007669"/>
    <property type="project" value="UniProtKB-KW"/>
</dbReference>
<evidence type="ECO:0000256" key="4">
    <source>
        <dbReference type="ARBA" id="ARBA00035245"/>
    </source>
</evidence>
<dbReference type="Pfam" id="PF00673">
    <property type="entry name" value="Ribosomal_L5_C"/>
    <property type="match status" value="1"/>
</dbReference>
<dbReference type="Gene3D" id="3.30.1440.10">
    <property type="match status" value="1"/>
</dbReference>
<dbReference type="GO" id="GO:1990904">
    <property type="term" value="C:ribonucleoprotein complex"/>
    <property type="evidence" value="ECO:0007669"/>
    <property type="project" value="UniProtKB-KW"/>
</dbReference>
<keyword evidence="2 6" id="KW-0689">Ribosomal protein</keyword>
<dbReference type="AlphaFoldDB" id="A0A1G2F301"/>
<dbReference type="STRING" id="1801726.A3H02_00970"/>
<reference evidence="9 10" key="1">
    <citation type="journal article" date="2016" name="Nat. Commun.">
        <title>Thousands of microbial genomes shed light on interconnected biogeochemical processes in an aquifer system.</title>
        <authorList>
            <person name="Anantharaman K."/>
            <person name="Brown C.T."/>
            <person name="Hug L.A."/>
            <person name="Sharon I."/>
            <person name="Castelle C.J."/>
            <person name="Probst A.J."/>
            <person name="Thomas B.C."/>
            <person name="Singh A."/>
            <person name="Wilkins M.J."/>
            <person name="Karaoz U."/>
            <person name="Brodie E.L."/>
            <person name="Williams K.H."/>
            <person name="Hubbard S.S."/>
            <person name="Banfield J.F."/>
        </authorList>
    </citation>
    <scope>NUCLEOTIDE SEQUENCE [LARGE SCALE GENOMIC DNA]</scope>
</reference>
<evidence type="ECO:0000259" key="7">
    <source>
        <dbReference type="Pfam" id="PF00281"/>
    </source>
</evidence>
<dbReference type="FunFam" id="3.30.1440.10:FF:000001">
    <property type="entry name" value="50S ribosomal protein L5"/>
    <property type="match status" value="1"/>
</dbReference>
<dbReference type="NCBIfam" id="NF000585">
    <property type="entry name" value="PRK00010.1"/>
    <property type="match status" value="1"/>
</dbReference>
<sequence length="174" mass="19873">MTITISKTIVKELQKKLGIENVMALPSLKKIVINTGIGRFQEDKDREFIRRNLELIAGQKASERKAKKSISGLKVREGMVVGYKITLRRNRMRDFLNKLIGVAFPRSRDFQGIDEKSVDRSGNLTVGIPEHIIFPEIINEDTRIIFGLEVTLSMRAKNREEAIELYKAMGIPFK</sequence>
<comment type="similarity">
    <text evidence="1 6">Belongs to the universal ribosomal protein uL5 family.</text>
</comment>
<feature type="domain" description="Large ribosomal subunit protein uL5 N-terminal" evidence="7">
    <location>
        <begin position="21"/>
        <end position="76"/>
    </location>
</feature>
<dbReference type="Pfam" id="PF00281">
    <property type="entry name" value="Ribosomal_L5"/>
    <property type="match status" value="1"/>
</dbReference>
<dbReference type="InterPro" id="IPR031309">
    <property type="entry name" value="Ribosomal_uL5_C"/>
</dbReference>
<keyword evidence="3 6" id="KW-0687">Ribonucleoprotein</keyword>
<evidence type="ECO:0000313" key="10">
    <source>
        <dbReference type="Proteomes" id="UP000176787"/>
    </source>
</evidence>
<gene>
    <name evidence="9" type="ORF">A3H02_00970</name>
</gene>
<evidence type="ECO:0000256" key="3">
    <source>
        <dbReference type="ARBA" id="ARBA00023274"/>
    </source>
</evidence>